<dbReference type="RefSeq" id="WP_113982928.1">
    <property type="nucleotide sequence ID" value="NZ_QMEY01000010.1"/>
</dbReference>
<comment type="caution">
    <text evidence="1">The sequence shown here is derived from an EMBL/GenBank/DDBJ whole genome shotgun (WGS) entry which is preliminary data.</text>
</comment>
<organism evidence="1 2">
    <name type="scientific">Spongiactinospora rosea</name>
    <dbReference type="NCBI Taxonomy" id="2248750"/>
    <lineage>
        <taxon>Bacteria</taxon>
        <taxon>Bacillati</taxon>
        <taxon>Actinomycetota</taxon>
        <taxon>Actinomycetes</taxon>
        <taxon>Streptosporangiales</taxon>
        <taxon>Streptosporangiaceae</taxon>
        <taxon>Spongiactinospora</taxon>
    </lineage>
</organism>
<accession>A0A366LXB4</accession>
<gene>
    <name evidence="1" type="ORF">DP939_23525</name>
</gene>
<keyword evidence="2" id="KW-1185">Reference proteome</keyword>
<name>A0A366LXB4_9ACTN</name>
<evidence type="ECO:0000313" key="2">
    <source>
        <dbReference type="Proteomes" id="UP000253303"/>
    </source>
</evidence>
<dbReference type="OrthoDB" id="4239816at2"/>
<dbReference type="AlphaFoldDB" id="A0A366LXB4"/>
<dbReference type="Proteomes" id="UP000253303">
    <property type="component" value="Unassembled WGS sequence"/>
</dbReference>
<protein>
    <submittedName>
        <fullName evidence="1">Uncharacterized protein</fullName>
    </submittedName>
</protein>
<evidence type="ECO:0000313" key="1">
    <source>
        <dbReference type="EMBL" id="RBQ17832.1"/>
    </source>
</evidence>
<sequence>MDPSIIPALAAVISAAVGGAAGEAGKSAWTSLTSLVRRRFGRETAAELEPGANSTEMAEDLVNRAGADPEFARALAEWMSETSKVVQQKHDVVNVIGGEARITGPVVQAGDVFGSINLGGRD</sequence>
<reference evidence="1 2" key="1">
    <citation type="submission" date="2018-06" db="EMBL/GenBank/DDBJ databases">
        <title>Sphaerisporangium craniellae sp. nov., isolated from a marine sponge in the South China Sea.</title>
        <authorList>
            <person name="Li L."/>
        </authorList>
    </citation>
    <scope>NUCLEOTIDE SEQUENCE [LARGE SCALE GENOMIC DNA]</scope>
    <source>
        <strain evidence="1 2">LHW63015</strain>
    </source>
</reference>
<proteinExistence type="predicted"/>
<dbReference type="EMBL" id="QMEY01000010">
    <property type="protein sequence ID" value="RBQ17832.1"/>
    <property type="molecule type" value="Genomic_DNA"/>
</dbReference>